<dbReference type="OrthoDB" id="3078806at2"/>
<accession>A0A066U3D5</accession>
<proteinExistence type="predicted"/>
<comment type="caution">
    <text evidence="3">The sequence shown here is derived from an EMBL/GenBank/DDBJ whole genome shotgun (WGS) entry which is preliminary data.</text>
</comment>
<dbReference type="InterPro" id="IPR045556">
    <property type="entry name" value="DUF6351"/>
</dbReference>
<feature type="chain" id="PRO_5001626870" description="DUF6351 domain-containing protein" evidence="1">
    <location>
        <begin position="30"/>
        <end position="718"/>
    </location>
</feature>
<dbReference type="SUPFAM" id="SSF53474">
    <property type="entry name" value="alpha/beta-Hydrolases"/>
    <property type="match status" value="1"/>
</dbReference>
<dbReference type="Proteomes" id="UP000027345">
    <property type="component" value="Unassembled WGS sequence"/>
</dbReference>
<dbReference type="EMBL" id="JMQI01000062">
    <property type="protein sequence ID" value="KDN18703.1"/>
    <property type="molecule type" value="Genomic_DNA"/>
</dbReference>
<evidence type="ECO:0000313" key="4">
    <source>
        <dbReference type="Proteomes" id="UP000027345"/>
    </source>
</evidence>
<evidence type="ECO:0000256" key="1">
    <source>
        <dbReference type="SAM" id="SignalP"/>
    </source>
</evidence>
<evidence type="ECO:0000259" key="2">
    <source>
        <dbReference type="Pfam" id="PF19878"/>
    </source>
</evidence>
<dbReference type="InterPro" id="IPR029058">
    <property type="entry name" value="AB_hydrolase_fold"/>
</dbReference>
<feature type="signal peptide" evidence="1">
    <location>
        <begin position="1"/>
        <end position="29"/>
    </location>
</feature>
<reference evidence="3 4" key="1">
    <citation type="submission" date="2014-05" db="EMBL/GenBank/DDBJ databases">
        <title>Draft genome sequence of Amycolatopsis rifamycinica DSM 46095.</title>
        <authorList>
            <person name="Lal R."/>
            <person name="Saxena A."/>
            <person name="Kumari R."/>
            <person name="Mukherjee U."/>
            <person name="Singh P."/>
            <person name="Sangwan N."/>
            <person name="Mahato N.K."/>
        </authorList>
    </citation>
    <scope>NUCLEOTIDE SEQUENCE [LARGE SCALE GENOMIC DNA]</scope>
    <source>
        <strain evidence="3 4">DSM 46095</strain>
    </source>
</reference>
<evidence type="ECO:0000313" key="3">
    <source>
        <dbReference type="EMBL" id="KDN18703.1"/>
    </source>
</evidence>
<keyword evidence="4" id="KW-1185">Reference proteome</keyword>
<keyword evidence="1" id="KW-0732">Signal</keyword>
<dbReference type="RefSeq" id="WP_043785857.1">
    <property type="nucleotide sequence ID" value="NZ_JMQI01000062.1"/>
</dbReference>
<feature type="domain" description="DUF6351" evidence="2">
    <location>
        <begin position="41"/>
        <end position="695"/>
    </location>
</feature>
<name>A0A066U3D5_9PSEU</name>
<gene>
    <name evidence="3" type="ORF">DV20_29365</name>
</gene>
<organism evidence="3 4">
    <name type="scientific">Amycolatopsis rifamycinica</name>
    <dbReference type="NCBI Taxonomy" id="287986"/>
    <lineage>
        <taxon>Bacteria</taxon>
        <taxon>Bacillati</taxon>
        <taxon>Actinomycetota</taxon>
        <taxon>Actinomycetes</taxon>
        <taxon>Pseudonocardiales</taxon>
        <taxon>Pseudonocardiaceae</taxon>
        <taxon>Amycolatopsis</taxon>
    </lineage>
</organism>
<sequence>MAHRAVRSSAVLAALTAPVLLLGTATAVAAPGTPPGRQLTIETVSNPRPALVSGGQVLVRVVSPQSGGRVDVMANGHDVTPGFRAQPDGSLLGLVTGLRNGANDLSARAGGHGRDRRANLRVTNHPITGPVFSGSQQLPFYCETQAFGLPAAAQPFCGAPTQVSYQYRTTAGAFAPLADPAARPADLATATVGGHAVPYVVRVERGTIDRAVYEMAALYDGAPSPVAPEGGWNGKLVYTFGGGCNAGYHQGSSTGGVVNDLFLARGYAVASSTLNVLDTNCGPIISAEAAMMVKEHFVETYGPVAHTIGWGGSGGAIQQYDIAENYPGIVDGIIPGVSFPDPLSTGGPVSDCRLLERYFAGPGASFTAAQKQAVAGFASYDTCVSWDKTFASRATATGSCNAAIPVSARWDPVTNPRGVKCNSNEQLVNQLGRDPKTGFVRSPLDTTGVQYGLNALKAGTITAAQFVDLNAGIGGLDHTGTPVAERIAADPKALDAVYADDLVNSGSQGLRETPIIDQRTDLDLAGFGNDIHTTEWSYVMRQRLLRANGTAGNQVIIENHATAAEAAAAGVYELDAMDRWLTAIDADRSHRSRPQKVLANRPGDLGDGCYLSAASRITEPLTYPASGRCGALYPVAANTRMVAGESLALDVLKCRLKPLDFGDYPVAFTVADRKRLRAAFPGGVCDYGRPGVGQRAPIGTWLSYGDERSGTTPPTQPR</sequence>
<dbReference type="AlphaFoldDB" id="A0A066U3D5"/>
<dbReference type="eggNOG" id="ENOG502Z8TE">
    <property type="taxonomic scope" value="Bacteria"/>
</dbReference>
<dbReference type="STRING" id="287986.DV20_29365"/>
<dbReference type="Pfam" id="PF19878">
    <property type="entry name" value="DUF6351"/>
    <property type="match status" value="1"/>
</dbReference>
<protein>
    <recommendedName>
        <fullName evidence="2">DUF6351 domain-containing protein</fullName>
    </recommendedName>
</protein>